<feature type="compositionally biased region" description="Polar residues" evidence="1">
    <location>
        <begin position="101"/>
        <end position="113"/>
    </location>
</feature>
<dbReference type="InterPro" id="IPR011051">
    <property type="entry name" value="RmlC_Cupin_sf"/>
</dbReference>
<proteinExistence type="predicted"/>
<evidence type="ECO:0000256" key="1">
    <source>
        <dbReference type="SAM" id="MobiDB-lite"/>
    </source>
</evidence>
<evidence type="ECO:0000259" key="2">
    <source>
        <dbReference type="Pfam" id="PF07883"/>
    </source>
</evidence>
<dbReference type="AlphaFoldDB" id="A0A2Z6B2V8"/>
<dbReference type="SUPFAM" id="SSF51182">
    <property type="entry name" value="RmlC-like cupins"/>
    <property type="match status" value="1"/>
</dbReference>
<evidence type="ECO:0000313" key="4">
    <source>
        <dbReference type="Proteomes" id="UP000269883"/>
    </source>
</evidence>
<sequence length="119" mass="13585">MDKVNLKDKLALFSDLWSPKIVGQVGDMHLKLGKIKGEFEWHSHENEDELFYVVQGRMILRFRDKDVVLEPGEFITVPKGVEHMPVAEVETHLLMIEPVGTVNTGDNEGSSRTVEPEWI</sequence>
<reference evidence="3 4" key="1">
    <citation type="journal article" date="2018" name="Sci. Adv.">
        <title>Multi-heme cytochromes provide a pathway for survival in energy-limited environments.</title>
        <authorList>
            <person name="Deng X."/>
            <person name="Dohmae N."/>
            <person name="Nealson K.H."/>
            <person name="Hashimoto K."/>
            <person name="Okamoto A."/>
        </authorList>
    </citation>
    <scope>NUCLEOTIDE SEQUENCE [LARGE SCALE GENOMIC DNA]</scope>
    <source>
        <strain evidence="3 4">IS5</strain>
    </source>
</reference>
<dbReference type="InterPro" id="IPR013096">
    <property type="entry name" value="Cupin_2"/>
</dbReference>
<evidence type="ECO:0000313" key="3">
    <source>
        <dbReference type="EMBL" id="BBD09849.1"/>
    </source>
</evidence>
<dbReference type="EMBL" id="AP017378">
    <property type="protein sequence ID" value="BBD09849.1"/>
    <property type="molecule type" value="Genomic_DNA"/>
</dbReference>
<organism evidence="3 4">
    <name type="scientific">Desulfovibrio ferrophilus</name>
    <dbReference type="NCBI Taxonomy" id="241368"/>
    <lineage>
        <taxon>Bacteria</taxon>
        <taxon>Pseudomonadati</taxon>
        <taxon>Thermodesulfobacteriota</taxon>
        <taxon>Desulfovibrionia</taxon>
        <taxon>Desulfovibrionales</taxon>
        <taxon>Desulfovibrionaceae</taxon>
        <taxon>Desulfovibrio</taxon>
    </lineage>
</organism>
<protein>
    <submittedName>
        <fullName evidence="3">Cupin 2 conserved barrel protein</fullName>
    </submittedName>
</protein>
<dbReference type="OrthoDB" id="9794183at2"/>
<dbReference type="InterPro" id="IPR014710">
    <property type="entry name" value="RmlC-like_jellyroll"/>
</dbReference>
<feature type="domain" description="Cupin type-2" evidence="2">
    <location>
        <begin position="37"/>
        <end position="92"/>
    </location>
</feature>
<dbReference type="CDD" id="cd02226">
    <property type="entry name" value="cupin_YdbB-like"/>
    <property type="match status" value="1"/>
</dbReference>
<dbReference type="PANTHER" id="PTHR36114:SF1">
    <property type="entry name" value="16.7 KDA PROTEIN IN WHIE LOCUS"/>
    <property type="match status" value="1"/>
</dbReference>
<keyword evidence="4" id="KW-1185">Reference proteome</keyword>
<feature type="region of interest" description="Disordered" evidence="1">
    <location>
        <begin position="100"/>
        <end position="119"/>
    </location>
</feature>
<dbReference type="RefSeq" id="WP_126380857.1">
    <property type="nucleotide sequence ID" value="NZ_AP017378.1"/>
</dbReference>
<dbReference type="Gene3D" id="2.60.120.10">
    <property type="entry name" value="Jelly Rolls"/>
    <property type="match status" value="1"/>
</dbReference>
<dbReference type="Proteomes" id="UP000269883">
    <property type="component" value="Chromosome"/>
</dbReference>
<dbReference type="Pfam" id="PF07883">
    <property type="entry name" value="Cupin_2"/>
    <property type="match status" value="1"/>
</dbReference>
<dbReference type="PANTHER" id="PTHR36114">
    <property type="entry name" value="16.7 KDA PROTEIN IN WHIE LOCUS"/>
    <property type="match status" value="1"/>
</dbReference>
<dbReference type="KEGG" id="dfl:DFE_3123"/>
<name>A0A2Z6B2V8_9BACT</name>
<accession>A0A2Z6B2V8</accession>
<dbReference type="InterPro" id="IPR052044">
    <property type="entry name" value="PKS_Associated_Protein"/>
</dbReference>
<gene>
    <name evidence="3" type="ORF">DFE_3123</name>
</gene>